<evidence type="ECO:0008006" key="4">
    <source>
        <dbReference type="Google" id="ProtNLM"/>
    </source>
</evidence>
<evidence type="ECO:0000256" key="1">
    <source>
        <dbReference type="SAM" id="Phobius"/>
    </source>
</evidence>
<keyword evidence="1" id="KW-1133">Transmembrane helix</keyword>
<feature type="transmembrane region" description="Helical" evidence="1">
    <location>
        <begin position="74"/>
        <end position="94"/>
    </location>
</feature>
<keyword evidence="1" id="KW-0812">Transmembrane</keyword>
<protein>
    <recommendedName>
        <fullName evidence="4">Integral membrane protein</fullName>
    </recommendedName>
</protein>
<gene>
    <name evidence="2" type="ORF">ACH429_14685</name>
</gene>
<comment type="caution">
    <text evidence="2">The sequence shown here is derived from an EMBL/GenBank/DDBJ whole genome shotgun (WGS) entry which is preliminary data.</text>
</comment>
<evidence type="ECO:0000313" key="3">
    <source>
        <dbReference type="Proteomes" id="UP001611548"/>
    </source>
</evidence>
<accession>A0ABW7URU2</accession>
<dbReference type="Proteomes" id="UP001611548">
    <property type="component" value="Unassembled WGS sequence"/>
</dbReference>
<dbReference type="EMBL" id="JBIRWE010000005">
    <property type="protein sequence ID" value="MFI1965335.1"/>
    <property type="molecule type" value="Genomic_DNA"/>
</dbReference>
<feature type="transmembrane region" description="Helical" evidence="1">
    <location>
        <begin position="22"/>
        <end position="40"/>
    </location>
</feature>
<evidence type="ECO:0000313" key="2">
    <source>
        <dbReference type="EMBL" id="MFI1965335.1"/>
    </source>
</evidence>
<keyword evidence="1" id="KW-0472">Membrane</keyword>
<sequence length="107" mass="10990">MSLAFTAAAVQALYWHRPSDVLGATLLACAAYATATALLTPTASGTTRRLRALPPLALAATGALLAGARDDSLAGPLVFAAAAFLCSVLLWNTATGKALRPVPRREQ</sequence>
<dbReference type="RefSeq" id="WP_398718373.1">
    <property type="nucleotide sequence ID" value="NZ_JBIRWE010000005.1"/>
</dbReference>
<reference evidence="2 3" key="1">
    <citation type="submission" date="2024-10" db="EMBL/GenBank/DDBJ databases">
        <title>The Natural Products Discovery Center: Release of the First 8490 Sequenced Strains for Exploring Actinobacteria Biosynthetic Diversity.</title>
        <authorList>
            <person name="Kalkreuter E."/>
            <person name="Kautsar S.A."/>
            <person name="Yang D."/>
            <person name="Bader C.D."/>
            <person name="Teijaro C.N."/>
            <person name="Fluegel L."/>
            <person name="Davis C.M."/>
            <person name="Simpson J.R."/>
            <person name="Lauterbach L."/>
            <person name="Steele A.D."/>
            <person name="Gui C."/>
            <person name="Meng S."/>
            <person name="Li G."/>
            <person name="Viehrig K."/>
            <person name="Ye F."/>
            <person name="Su P."/>
            <person name="Kiefer A.F."/>
            <person name="Nichols A."/>
            <person name="Cepeda A.J."/>
            <person name="Yan W."/>
            <person name="Fan B."/>
            <person name="Jiang Y."/>
            <person name="Adhikari A."/>
            <person name="Zheng C.-J."/>
            <person name="Schuster L."/>
            <person name="Cowan T.M."/>
            <person name="Smanski M.J."/>
            <person name="Chevrette M.G."/>
            <person name="De Carvalho L.P.S."/>
            <person name="Shen B."/>
        </authorList>
    </citation>
    <scope>NUCLEOTIDE SEQUENCE [LARGE SCALE GENOMIC DNA]</scope>
    <source>
        <strain evidence="2 3">NPDC020327</strain>
    </source>
</reference>
<organism evidence="2 3">
    <name type="scientific">Streptomyces pathocidini</name>
    <dbReference type="NCBI Taxonomy" id="1650571"/>
    <lineage>
        <taxon>Bacteria</taxon>
        <taxon>Bacillati</taxon>
        <taxon>Actinomycetota</taxon>
        <taxon>Actinomycetes</taxon>
        <taxon>Kitasatosporales</taxon>
        <taxon>Streptomycetaceae</taxon>
        <taxon>Streptomyces</taxon>
    </lineage>
</organism>
<name>A0ABW7URU2_9ACTN</name>
<proteinExistence type="predicted"/>
<keyword evidence="3" id="KW-1185">Reference proteome</keyword>